<organism evidence="1 2">
    <name type="scientific">Gigaspora margarita</name>
    <dbReference type="NCBI Taxonomy" id="4874"/>
    <lineage>
        <taxon>Eukaryota</taxon>
        <taxon>Fungi</taxon>
        <taxon>Fungi incertae sedis</taxon>
        <taxon>Mucoromycota</taxon>
        <taxon>Glomeromycotina</taxon>
        <taxon>Glomeromycetes</taxon>
        <taxon>Diversisporales</taxon>
        <taxon>Gigasporaceae</taxon>
        <taxon>Gigaspora</taxon>
    </lineage>
</organism>
<evidence type="ECO:0000313" key="2">
    <source>
        <dbReference type="Proteomes" id="UP000439903"/>
    </source>
</evidence>
<reference evidence="1 2" key="1">
    <citation type="journal article" date="2019" name="Environ. Microbiol.">
        <title>At the nexus of three kingdoms: the genome of the mycorrhizal fungus Gigaspora margarita provides insights into plant, endobacterial and fungal interactions.</title>
        <authorList>
            <person name="Venice F."/>
            <person name="Ghignone S."/>
            <person name="Salvioli di Fossalunga A."/>
            <person name="Amselem J."/>
            <person name="Novero M."/>
            <person name="Xianan X."/>
            <person name="Sedzielewska Toro K."/>
            <person name="Morin E."/>
            <person name="Lipzen A."/>
            <person name="Grigoriev I.V."/>
            <person name="Henrissat B."/>
            <person name="Martin F.M."/>
            <person name="Bonfante P."/>
        </authorList>
    </citation>
    <scope>NUCLEOTIDE SEQUENCE [LARGE SCALE GENOMIC DNA]</scope>
    <source>
        <strain evidence="1 2">BEG34</strain>
    </source>
</reference>
<dbReference type="EMBL" id="WTPW01000935">
    <property type="protein sequence ID" value="KAF0468813.1"/>
    <property type="molecule type" value="Genomic_DNA"/>
</dbReference>
<protein>
    <submittedName>
        <fullName evidence="1">Uncharacterized protein</fullName>
    </submittedName>
</protein>
<keyword evidence="2" id="KW-1185">Reference proteome</keyword>
<proteinExistence type="predicted"/>
<evidence type="ECO:0000313" key="1">
    <source>
        <dbReference type="EMBL" id="KAF0468813.1"/>
    </source>
</evidence>
<dbReference type="OrthoDB" id="2351407at2759"/>
<comment type="caution">
    <text evidence="1">The sequence shown here is derived from an EMBL/GenBank/DDBJ whole genome shotgun (WGS) entry which is preliminary data.</text>
</comment>
<name>A0A8H3XKK1_GIGMA</name>
<accession>A0A8H3XKK1</accession>
<gene>
    <name evidence="1" type="ORF">F8M41_025745</name>
</gene>
<dbReference type="Proteomes" id="UP000439903">
    <property type="component" value="Unassembled WGS sequence"/>
</dbReference>
<dbReference type="AlphaFoldDB" id="A0A8H3XKK1"/>
<sequence>MSANTNRSRDSGVFVDFDFDIYEKISTPYSHYLGFDVSTKKSNHKEPEYEPFFTTYSLEVVLPPKMVSNTHIPFSGYLGFETSSSKPIKREHKKRPQHQTSFYFVNLNDSASQYDNIEAVNEITETTLKTSPIKERIIESPCILQANRTIQLLREARHKLATIRKRN</sequence>